<dbReference type="PROSITE" id="PS50192">
    <property type="entry name" value="T_SNARE"/>
    <property type="match status" value="1"/>
</dbReference>
<dbReference type="SUPFAM" id="SSF58038">
    <property type="entry name" value="SNARE fusion complex"/>
    <property type="match status" value="1"/>
</dbReference>
<sequence>MPQLGAQSLETYNTHLKSSLEALKQNHTPTYLQETRDLISACIDLINTTQQRPKHVIEFNTLYNSYNSYVKSKNNINTLIERAALNRNDKMQRINDGIGEVVKLTGLVDELVHGQREFVDNVEVMMDMNRDTVRRSNEEMKITMRKKKKSKRWKQVFVVALVLVVLYCVLRIFH</sequence>
<dbReference type="InParanoid" id="L2GWS1"/>
<dbReference type="OMA" id="MMDMNRD"/>
<dbReference type="Gene3D" id="1.20.5.110">
    <property type="match status" value="1"/>
</dbReference>
<dbReference type="Proteomes" id="UP000011081">
    <property type="component" value="Unassembled WGS sequence"/>
</dbReference>
<dbReference type="EMBL" id="GL877416">
    <property type="protein sequence ID" value="ELA47535.1"/>
    <property type="molecule type" value="Genomic_DNA"/>
</dbReference>
<reference evidence="4" key="1">
    <citation type="submission" date="2011-03" db="EMBL/GenBank/DDBJ databases">
        <title>The genome sequence of Vavraia culicis strain floridensis.</title>
        <authorList>
            <consortium name="The Broad Institute Genome Sequencing Platform"/>
            <person name="Cuomo C."/>
            <person name="Becnel J."/>
            <person name="Sanscrainte N."/>
            <person name="Young S.K."/>
            <person name="Zeng Q."/>
            <person name="Gargeya S."/>
            <person name="Fitzgerald M."/>
            <person name="Haas B."/>
            <person name="Abouelleil A."/>
            <person name="Alvarado L."/>
            <person name="Arachchi H.M."/>
            <person name="Berlin A."/>
            <person name="Chapman S.B."/>
            <person name="Gearin G."/>
            <person name="Goldberg J."/>
            <person name="Griggs A."/>
            <person name="Gujja S."/>
            <person name="Hansen M."/>
            <person name="Heiman D."/>
            <person name="Howarth C."/>
            <person name="Larimer J."/>
            <person name="Lui A."/>
            <person name="MacDonald P.J.P."/>
            <person name="McCowen C."/>
            <person name="Montmayeur A."/>
            <person name="Murphy C."/>
            <person name="Neiman D."/>
            <person name="Pearson M."/>
            <person name="Priest M."/>
            <person name="Roberts A."/>
            <person name="Saif S."/>
            <person name="Shea T."/>
            <person name="Sisk P."/>
            <person name="Stolte C."/>
            <person name="Sykes S."/>
            <person name="Wortman J."/>
            <person name="Nusbaum C."/>
            <person name="Birren B."/>
        </authorList>
    </citation>
    <scope>NUCLEOTIDE SEQUENCE [LARGE SCALE GENOMIC DNA]</scope>
    <source>
        <strain evidence="4">floridensis</strain>
    </source>
</reference>
<dbReference type="RefSeq" id="XP_008073987.1">
    <property type="nucleotide sequence ID" value="XM_008075796.1"/>
</dbReference>
<protein>
    <recommendedName>
        <fullName evidence="2">t-SNARE coiled-coil homology domain-containing protein</fullName>
    </recommendedName>
</protein>
<evidence type="ECO:0000256" key="1">
    <source>
        <dbReference type="SAM" id="Phobius"/>
    </source>
</evidence>
<evidence type="ECO:0000259" key="2">
    <source>
        <dbReference type="PROSITE" id="PS50192"/>
    </source>
</evidence>
<keyword evidence="1" id="KW-0472">Membrane</keyword>
<keyword evidence="4" id="KW-1185">Reference proteome</keyword>
<feature type="domain" description="T-SNARE coiled-coil homology" evidence="2">
    <location>
        <begin position="81"/>
        <end position="143"/>
    </location>
</feature>
<gene>
    <name evidence="3" type="ORF">VCUG_00966</name>
</gene>
<evidence type="ECO:0000313" key="3">
    <source>
        <dbReference type="EMBL" id="ELA47535.1"/>
    </source>
</evidence>
<dbReference type="AlphaFoldDB" id="L2GWS1"/>
<dbReference type="VEuPathDB" id="MicrosporidiaDB:VCUG_00966"/>
<feature type="transmembrane region" description="Helical" evidence="1">
    <location>
        <begin position="155"/>
        <end position="173"/>
    </location>
</feature>
<organism evidence="3 4">
    <name type="scientific">Vavraia culicis (isolate floridensis)</name>
    <name type="common">Microsporidian parasite</name>
    <dbReference type="NCBI Taxonomy" id="948595"/>
    <lineage>
        <taxon>Eukaryota</taxon>
        <taxon>Fungi</taxon>
        <taxon>Fungi incertae sedis</taxon>
        <taxon>Microsporidia</taxon>
        <taxon>Pleistophoridae</taxon>
        <taxon>Vavraia</taxon>
    </lineage>
</organism>
<name>L2GWS1_VAVCU</name>
<keyword evidence="1" id="KW-1133">Transmembrane helix</keyword>
<proteinExistence type="predicted"/>
<dbReference type="GeneID" id="19878849"/>
<dbReference type="OrthoDB" id="10360644at2759"/>
<dbReference type="InterPro" id="IPR000727">
    <property type="entry name" value="T_SNARE_dom"/>
</dbReference>
<dbReference type="HOGENOM" id="CLU_1541194_0_0_1"/>
<accession>L2GWS1</accession>
<keyword evidence="1" id="KW-0812">Transmembrane</keyword>
<evidence type="ECO:0000313" key="4">
    <source>
        <dbReference type="Proteomes" id="UP000011081"/>
    </source>
</evidence>